<protein>
    <recommendedName>
        <fullName evidence="1">Trimethylguanosine synthase</fullName>
    </recommendedName>
    <alternativeName>
        <fullName evidence="7">Cap-specific guanine-N(2) methyltransferase</fullName>
    </alternativeName>
</protein>
<dbReference type="InterPro" id="IPR002052">
    <property type="entry name" value="DNA_methylase_N6_adenine_CS"/>
</dbReference>
<feature type="region of interest" description="Disordered" evidence="8">
    <location>
        <begin position="1"/>
        <end position="63"/>
    </location>
</feature>
<proteinExistence type="inferred from homology"/>
<dbReference type="PROSITE" id="PS00092">
    <property type="entry name" value="N6_MTASE"/>
    <property type="match status" value="1"/>
</dbReference>
<evidence type="ECO:0000313" key="10">
    <source>
        <dbReference type="Proteomes" id="UP001516023"/>
    </source>
</evidence>
<evidence type="ECO:0000256" key="1">
    <source>
        <dbReference type="ARBA" id="ARBA00018517"/>
    </source>
</evidence>
<dbReference type="InterPro" id="IPR029063">
    <property type="entry name" value="SAM-dependent_MTases_sf"/>
</dbReference>
<accession>A0ABD3Q963</accession>
<evidence type="ECO:0000256" key="6">
    <source>
        <dbReference type="ARBA" id="ARBA00049075"/>
    </source>
</evidence>
<organism evidence="9 10">
    <name type="scientific">Cyclotella cryptica</name>
    <dbReference type="NCBI Taxonomy" id="29204"/>
    <lineage>
        <taxon>Eukaryota</taxon>
        <taxon>Sar</taxon>
        <taxon>Stramenopiles</taxon>
        <taxon>Ochrophyta</taxon>
        <taxon>Bacillariophyta</taxon>
        <taxon>Coscinodiscophyceae</taxon>
        <taxon>Thalassiosirophycidae</taxon>
        <taxon>Stephanodiscales</taxon>
        <taxon>Stephanodiscaceae</taxon>
        <taxon>Cyclotella</taxon>
    </lineage>
</organism>
<evidence type="ECO:0000256" key="3">
    <source>
        <dbReference type="ARBA" id="ARBA00047418"/>
    </source>
</evidence>
<dbReference type="SUPFAM" id="SSF53335">
    <property type="entry name" value="S-adenosyl-L-methionine-dependent methyltransferases"/>
    <property type="match status" value="1"/>
</dbReference>
<comment type="similarity">
    <text evidence="2">Belongs to the methyltransferase superfamily. Trimethylguanosine synthase family.</text>
</comment>
<comment type="catalytic activity">
    <reaction evidence="4">
        <text>a 5'-end (N(7)-methyl 5'-triphosphoguanosine)-ribonucleoside in snoRNA + S-adenosyl-L-methionine = a 5'-end (N(2),N(7)-dimethyl 5'-triphosphoguanosine)-ribonucleoside in snoRNA + S-adenosyl-L-homocysteine + H(+)</text>
        <dbReference type="Rhea" id="RHEA:78475"/>
        <dbReference type="Rhea" id="RHEA-COMP:19086"/>
        <dbReference type="Rhea" id="RHEA-COMP:19088"/>
        <dbReference type="ChEBI" id="CHEBI:15378"/>
        <dbReference type="ChEBI" id="CHEBI:57856"/>
        <dbReference type="ChEBI" id="CHEBI:59789"/>
        <dbReference type="ChEBI" id="CHEBI:156461"/>
        <dbReference type="ChEBI" id="CHEBI:172880"/>
    </reaction>
    <physiologicalReaction direction="left-to-right" evidence="4">
        <dbReference type="Rhea" id="RHEA:78476"/>
    </physiologicalReaction>
</comment>
<dbReference type="Proteomes" id="UP001516023">
    <property type="component" value="Unassembled WGS sequence"/>
</dbReference>
<dbReference type="EMBL" id="JABMIG020000059">
    <property type="protein sequence ID" value="KAL3796883.1"/>
    <property type="molecule type" value="Genomic_DNA"/>
</dbReference>
<dbReference type="AlphaFoldDB" id="A0ABD3Q963"/>
<name>A0ABD3Q963_9STRA</name>
<dbReference type="Gene3D" id="3.40.50.150">
    <property type="entry name" value="Vaccinia Virus protein VP39"/>
    <property type="match status" value="1"/>
</dbReference>
<dbReference type="Pfam" id="PF09445">
    <property type="entry name" value="Methyltransf_15"/>
    <property type="match status" value="1"/>
</dbReference>
<gene>
    <name evidence="9" type="ORF">HJC23_008836</name>
</gene>
<evidence type="ECO:0000313" key="9">
    <source>
        <dbReference type="EMBL" id="KAL3796883.1"/>
    </source>
</evidence>
<feature type="compositionally biased region" description="Low complexity" evidence="8">
    <location>
        <begin position="16"/>
        <end position="30"/>
    </location>
</feature>
<feature type="compositionally biased region" description="Basic residues" evidence="8">
    <location>
        <begin position="39"/>
        <end position="50"/>
    </location>
</feature>
<comment type="catalytic activity">
    <reaction evidence="6">
        <text>a 5'-end (N(7)-methyl 5'-triphosphoguanosine)-ribonucleoside in snRNA + S-adenosyl-L-methionine = a 5'-end (N(2),N(7)-dimethyl 5'-triphosphoguanosine)-ribonucleoside in snRNA + S-adenosyl-L-homocysteine + H(+)</text>
        <dbReference type="Rhea" id="RHEA:78471"/>
        <dbReference type="Rhea" id="RHEA-COMP:19085"/>
        <dbReference type="Rhea" id="RHEA-COMP:19087"/>
        <dbReference type="ChEBI" id="CHEBI:15378"/>
        <dbReference type="ChEBI" id="CHEBI:57856"/>
        <dbReference type="ChEBI" id="CHEBI:59789"/>
        <dbReference type="ChEBI" id="CHEBI:156461"/>
        <dbReference type="ChEBI" id="CHEBI:172880"/>
    </reaction>
    <physiologicalReaction direction="left-to-right" evidence="6">
        <dbReference type="Rhea" id="RHEA:78472"/>
    </physiologicalReaction>
</comment>
<evidence type="ECO:0000256" key="5">
    <source>
        <dbReference type="ARBA" id="ARBA00048763"/>
    </source>
</evidence>
<evidence type="ECO:0000256" key="7">
    <source>
        <dbReference type="ARBA" id="ARBA00049790"/>
    </source>
</evidence>
<evidence type="ECO:0000256" key="8">
    <source>
        <dbReference type="SAM" id="MobiDB-lite"/>
    </source>
</evidence>
<sequence>MPHANHGQLSNRERTGSSCSSGYGSCGSNSRHGADPRPQSRKSPQRRPHAVRPSSAAGDVNHRPSYPEMTLICHRVDLFDDFVPTRGGTMLSETDGPTTLVPVRCLRLEGGCACRTPCVFCHSLIEEDDEDEGRSRGLACDAPPPVGIHPGFAFLFAAEGGTHRAEEEAACAVDGVRRREETTVRSLAIDTIFAHNHGLIPENVGDMGGGSGSGIGGAVKMKKFHHPPVGKYKYCPPLVELPEFFSGHSHPNLHPMKGTQETRQCRDTMNGCTSDTTQQDNGGGLDSFFDNFVTSQPPKPVKETPKPSNDISKERRILILRTPTKTVVKKILPPSTVSHSANATRNGKCICQSRYEHLRRESSQPNPHDPAVVHDKYWAQRRRLFKRFDEGIQLDAEGWYSVTPEVVADHVAERFVEAADQVVRCAASGGNGNNAFTSSSKTVGRRNIKANVPLNHKRGQSIQQPPKSMVILDAFCGCGGNAIAFAKLPSSSVSLIICIDVDRQKLRMAAHNASIYNIPPNRIVFVEANSVAVMERCYRDGNLVMDPPPRTAAALSAYPPREIYDDFTIGGIDLLNEYASRIDAIFMDPPWGGVDYGSTGKDGYDLSRDMKIRGCERGCVGFPPTPEVDGVRLLKIAAAATSTRFVVYDLPRNANRRSLAEAALEAGYGGNCKLEEHYLNGRLKTVTAYFGLDFRQMLDWTADA</sequence>
<dbReference type="InterPro" id="IPR019012">
    <property type="entry name" value="RNA_cap_Gua-N2-MeTrfase"/>
</dbReference>
<comment type="catalytic activity">
    <reaction evidence="5">
        <text>a 5'-end (N(2),N(7)-dimethyl 5'-triphosphoguanosine)-ribonucleoside in snRNA + S-adenosyl-L-methionine = a 5'-end (N(2),N(2),N(7)-trimethyl 5'-triphosphoguanosine)-ribonucleoside in snRNA + S-adenosyl-L-homocysteine + H(+)</text>
        <dbReference type="Rhea" id="RHEA:78479"/>
        <dbReference type="Rhea" id="RHEA-COMP:19087"/>
        <dbReference type="Rhea" id="RHEA-COMP:19089"/>
        <dbReference type="ChEBI" id="CHEBI:15378"/>
        <dbReference type="ChEBI" id="CHEBI:57856"/>
        <dbReference type="ChEBI" id="CHEBI:59789"/>
        <dbReference type="ChEBI" id="CHEBI:167623"/>
        <dbReference type="ChEBI" id="CHEBI:172880"/>
    </reaction>
    <physiologicalReaction direction="left-to-right" evidence="5">
        <dbReference type="Rhea" id="RHEA:78480"/>
    </physiologicalReaction>
</comment>
<dbReference type="CDD" id="cd02440">
    <property type="entry name" value="AdoMet_MTases"/>
    <property type="match status" value="1"/>
</dbReference>
<comment type="caution">
    <text evidence="9">The sequence shown here is derived from an EMBL/GenBank/DDBJ whole genome shotgun (WGS) entry which is preliminary data.</text>
</comment>
<comment type="catalytic activity">
    <reaction evidence="3">
        <text>a 5'-end (N(2),N(7)-dimethyl 5'-triphosphoguanosine)-ribonucleoside in snoRNA + S-adenosyl-L-methionine = a 5'-end (N(2),N(2),N(7)-trimethyl 5'-triphosphoguanosine)-ribonucleoside in snoRNA + S-adenosyl-L-homocysteine + H(+)</text>
        <dbReference type="Rhea" id="RHEA:78507"/>
        <dbReference type="Rhea" id="RHEA-COMP:19088"/>
        <dbReference type="Rhea" id="RHEA-COMP:19090"/>
        <dbReference type="ChEBI" id="CHEBI:15378"/>
        <dbReference type="ChEBI" id="CHEBI:57856"/>
        <dbReference type="ChEBI" id="CHEBI:59789"/>
        <dbReference type="ChEBI" id="CHEBI:167623"/>
        <dbReference type="ChEBI" id="CHEBI:172880"/>
    </reaction>
    <physiologicalReaction direction="left-to-right" evidence="3">
        <dbReference type="Rhea" id="RHEA:78508"/>
    </physiologicalReaction>
</comment>
<dbReference type="PANTHER" id="PTHR14741:SF32">
    <property type="entry name" value="TRIMETHYLGUANOSINE SYNTHASE"/>
    <property type="match status" value="1"/>
</dbReference>
<reference evidence="9 10" key="1">
    <citation type="journal article" date="2020" name="G3 (Bethesda)">
        <title>Improved Reference Genome for Cyclotella cryptica CCMP332, a Model for Cell Wall Morphogenesis, Salinity Adaptation, and Lipid Production in Diatoms (Bacillariophyta).</title>
        <authorList>
            <person name="Roberts W.R."/>
            <person name="Downey K.M."/>
            <person name="Ruck E.C."/>
            <person name="Traller J.C."/>
            <person name="Alverson A.J."/>
        </authorList>
    </citation>
    <scope>NUCLEOTIDE SEQUENCE [LARGE SCALE GENOMIC DNA]</scope>
    <source>
        <strain evidence="9 10">CCMP332</strain>
    </source>
</reference>
<keyword evidence="10" id="KW-1185">Reference proteome</keyword>
<dbReference type="PANTHER" id="PTHR14741">
    <property type="entry name" value="S-ADENOSYLMETHIONINE-DEPENDENT METHYLTRANSFERASE RELATED"/>
    <property type="match status" value="1"/>
</dbReference>
<evidence type="ECO:0000256" key="4">
    <source>
        <dbReference type="ARBA" id="ARBA00048740"/>
    </source>
</evidence>
<evidence type="ECO:0000256" key="2">
    <source>
        <dbReference type="ARBA" id="ARBA00025783"/>
    </source>
</evidence>